<evidence type="ECO:0000313" key="3">
    <source>
        <dbReference type="Proteomes" id="UP001275440"/>
    </source>
</evidence>
<proteinExistence type="predicted"/>
<feature type="region of interest" description="Disordered" evidence="1">
    <location>
        <begin position="1"/>
        <end position="88"/>
    </location>
</feature>
<dbReference type="Proteomes" id="UP001275440">
    <property type="component" value="Unassembled WGS sequence"/>
</dbReference>
<dbReference type="InterPro" id="IPR028037">
    <property type="entry name" value="Antitoxin_Rv0909/MT0933"/>
</dbReference>
<feature type="compositionally biased region" description="Basic and acidic residues" evidence="1">
    <location>
        <begin position="46"/>
        <end position="56"/>
    </location>
</feature>
<protein>
    <submittedName>
        <fullName evidence="2">Antitoxin</fullName>
    </submittedName>
</protein>
<sequence>MGFIDTLKGLVGKGKDYAAQNPDKVGSAIDKAGDQVDRMTGGKYAQHVDKAQDAAKKHIGAADDQTPGPQPRPRPESPPGPPPGPGAG</sequence>
<comment type="caution">
    <text evidence="2">The sequence shown here is derived from an EMBL/GenBank/DDBJ whole genome shotgun (WGS) entry which is preliminary data.</text>
</comment>
<dbReference type="EMBL" id="WBMO01000001">
    <property type="protein sequence ID" value="MDV2476618.1"/>
    <property type="molecule type" value="Genomic_DNA"/>
</dbReference>
<keyword evidence="3" id="KW-1185">Reference proteome</keyword>
<organism evidence="2 3">
    <name type="scientific">Rhodococcus zopfii</name>
    <dbReference type="NCBI Taxonomy" id="43772"/>
    <lineage>
        <taxon>Bacteria</taxon>
        <taxon>Bacillati</taxon>
        <taxon>Actinomycetota</taxon>
        <taxon>Actinomycetes</taxon>
        <taxon>Mycobacteriales</taxon>
        <taxon>Nocardiaceae</taxon>
        <taxon>Rhodococcus</taxon>
    </lineage>
</organism>
<feature type="compositionally biased region" description="Pro residues" evidence="1">
    <location>
        <begin position="68"/>
        <end position="88"/>
    </location>
</feature>
<name>A0ABU3WTB7_9NOCA</name>
<dbReference type="Pfam" id="PF14013">
    <property type="entry name" value="MT0933_antitox"/>
    <property type="match status" value="1"/>
</dbReference>
<evidence type="ECO:0000256" key="1">
    <source>
        <dbReference type="SAM" id="MobiDB-lite"/>
    </source>
</evidence>
<accession>A0ABU3WTB7</accession>
<gene>
    <name evidence="2" type="ORF">F8M49_17180</name>
</gene>
<reference evidence="2 3" key="1">
    <citation type="submission" date="2019-10" db="EMBL/GenBank/DDBJ databases">
        <title>Draft Genome Assembly of Rhodococcus zopfii DSM44189.</title>
        <authorList>
            <person name="Sutton J.M."/>
            <person name="Akob D.M."/>
            <person name="Bushman T.J."/>
        </authorList>
    </citation>
    <scope>NUCLEOTIDE SEQUENCE [LARGE SCALE GENOMIC DNA]</scope>
    <source>
        <strain evidence="2 3">DSM 44189</strain>
    </source>
</reference>
<dbReference type="RefSeq" id="WP_072810431.1">
    <property type="nucleotide sequence ID" value="NZ_JAHWLX010000022.1"/>
</dbReference>
<evidence type="ECO:0000313" key="2">
    <source>
        <dbReference type="EMBL" id="MDV2476618.1"/>
    </source>
</evidence>